<keyword evidence="6" id="KW-1185">Reference proteome</keyword>
<dbReference type="CDD" id="cd19133">
    <property type="entry name" value="AKR_AKR5F1"/>
    <property type="match status" value="1"/>
</dbReference>
<evidence type="ECO:0000259" key="4">
    <source>
        <dbReference type="Pfam" id="PF00248"/>
    </source>
</evidence>
<dbReference type="PRINTS" id="PR00069">
    <property type="entry name" value="ALDKETRDTASE"/>
</dbReference>
<evidence type="ECO:0000256" key="2">
    <source>
        <dbReference type="ARBA" id="ARBA00022857"/>
    </source>
</evidence>
<dbReference type="GO" id="GO:0016491">
    <property type="term" value="F:oxidoreductase activity"/>
    <property type="evidence" value="ECO:0007669"/>
    <property type="project" value="UniProtKB-KW"/>
</dbReference>
<protein>
    <submittedName>
        <fullName evidence="5">Glyoxal reductase</fullName>
        <ecNumber evidence="5">1.1.1.-</ecNumber>
    </submittedName>
</protein>
<dbReference type="EMBL" id="CP155573">
    <property type="protein sequence ID" value="XFO67788.1"/>
    <property type="molecule type" value="Genomic_DNA"/>
</dbReference>
<dbReference type="PANTHER" id="PTHR43827">
    <property type="entry name" value="2,5-DIKETO-D-GLUCONIC ACID REDUCTASE"/>
    <property type="match status" value="1"/>
</dbReference>
<accession>A0ABZ3IQU7</accession>
<dbReference type="InterPro" id="IPR020471">
    <property type="entry name" value="AKR"/>
</dbReference>
<dbReference type="Gene3D" id="3.20.20.100">
    <property type="entry name" value="NADP-dependent oxidoreductase domain"/>
    <property type="match status" value="1"/>
</dbReference>
<reference evidence="5" key="1">
    <citation type="submission" date="2024-05" db="EMBL/GenBank/DDBJ databases">
        <title>Isolation and characterization of Sporomusa carbonis sp. nov., a carboxydotrophic hydrogenogen in the genus of Sporomusa isolated from a charcoal burning pile.</title>
        <authorList>
            <person name="Boeer T."/>
            <person name="Rosenbaum F."/>
            <person name="Eysell L."/>
            <person name="Mueller V."/>
            <person name="Daniel R."/>
            <person name="Poehlein A."/>
        </authorList>
    </citation>
    <scope>NUCLEOTIDE SEQUENCE [LARGE SCALE GENOMIC DNA]</scope>
    <source>
        <strain evidence="5">DSM 10669</strain>
    </source>
</reference>
<dbReference type="Pfam" id="PF00248">
    <property type="entry name" value="Aldo_ket_red"/>
    <property type="match status" value="1"/>
</dbReference>
<dbReference type="SUPFAM" id="SSF51430">
    <property type="entry name" value="NAD(P)-linked oxidoreductase"/>
    <property type="match status" value="1"/>
</dbReference>
<dbReference type="RefSeq" id="WP_094606168.1">
    <property type="nucleotide sequence ID" value="NZ_CP155573.1"/>
</dbReference>
<name>A0ABZ3IQU7_9FIRM</name>
<evidence type="ECO:0000313" key="6">
    <source>
        <dbReference type="Proteomes" id="UP000216752"/>
    </source>
</evidence>
<keyword evidence="3 5" id="KW-0560">Oxidoreductase</keyword>
<dbReference type="PANTHER" id="PTHR43827:SF3">
    <property type="entry name" value="NADP-DEPENDENT OXIDOREDUCTASE DOMAIN-CONTAINING PROTEIN"/>
    <property type="match status" value="1"/>
</dbReference>
<dbReference type="EC" id="1.1.1.-" evidence="5"/>
<gene>
    <name evidence="5" type="primary">yvgN_3</name>
    <name evidence="5" type="ORF">SPSIL_040070</name>
</gene>
<sequence>MEYAVLNNGLKMPLMGIGTAQIDTADQCEQYVQRAIAAGYRLIDTAAAYQNEEAVGRAIKASGIQRNELFLTTKLWIQDSGYKETKQAFDRSKKRLGVDYIDLYLIHQPIGDIYGSWRAMEELYEAGEIKAIGVSNFSSDRLADLMLFHKVKPAINQIEVHPYCQANEIHQYMQAVNVQTEAWGVFAGGKSCLLKNDELVRLGKKYKKTAAQVILRWMLQRRIVSVFKAVSMEHLKKNIDILDFELTDKELLQMMHFDTRQSIFINYNLPETVQRLGMTRFAI</sequence>
<feature type="domain" description="NADP-dependent oxidoreductase" evidence="4">
    <location>
        <begin position="15"/>
        <end position="252"/>
    </location>
</feature>
<proteinExistence type="inferred from homology"/>
<dbReference type="InterPro" id="IPR018170">
    <property type="entry name" value="Aldo/ket_reductase_CS"/>
</dbReference>
<dbReference type="PROSITE" id="PS00798">
    <property type="entry name" value="ALDOKETO_REDUCTASE_1"/>
    <property type="match status" value="1"/>
</dbReference>
<dbReference type="PROSITE" id="PS00062">
    <property type="entry name" value="ALDOKETO_REDUCTASE_2"/>
    <property type="match status" value="1"/>
</dbReference>
<dbReference type="InterPro" id="IPR023210">
    <property type="entry name" value="NADP_OxRdtase_dom"/>
</dbReference>
<evidence type="ECO:0000256" key="1">
    <source>
        <dbReference type="ARBA" id="ARBA00007905"/>
    </source>
</evidence>
<dbReference type="Proteomes" id="UP000216752">
    <property type="component" value="Chromosome"/>
</dbReference>
<dbReference type="InterPro" id="IPR036812">
    <property type="entry name" value="NAD(P)_OxRdtase_dom_sf"/>
</dbReference>
<comment type="similarity">
    <text evidence="1">Belongs to the aldo/keto reductase family.</text>
</comment>
<evidence type="ECO:0000256" key="3">
    <source>
        <dbReference type="ARBA" id="ARBA00023002"/>
    </source>
</evidence>
<organism evidence="5 6">
    <name type="scientific">Sporomusa silvacetica DSM 10669</name>
    <dbReference type="NCBI Taxonomy" id="1123289"/>
    <lineage>
        <taxon>Bacteria</taxon>
        <taxon>Bacillati</taxon>
        <taxon>Bacillota</taxon>
        <taxon>Negativicutes</taxon>
        <taxon>Selenomonadales</taxon>
        <taxon>Sporomusaceae</taxon>
        <taxon>Sporomusa</taxon>
    </lineage>
</organism>
<keyword evidence="2" id="KW-0521">NADP</keyword>
<dbReference type="PIRSF" id="PIRSF000097">
    <property type="entry name" value="AKR"/>
    <property type="match status" value="1"/>
</dbReference>
<evidence type="ECO:0000313" key="5">
    <source>
        <dbReference type="EMBL" id="XFO67788.1"/>
    </source>
</evidence>